<evidence type="ECO:0000313" key="2">
    <source>
        <dbReference type="EMBL" id="QQG67071.1"/>
    </source>
</evidence>
<gene>
    <name evidence="2" type="ORF">HP555_13945</name>
</gene>
<dbReference type="Gene3D" id="3.40.1280.10">
    <property type="match status" value="1"/>
</dbReference>
<dbReference type="Pfam" id="PF09936">
    <property type="entry name" value="Methyltrn_RNA_4"/>
    <property type="match status" value="1"/>
</dbReference>
<dbReference type="AlphaFoldDB" id="A0A7T6ARR0"/>
<evidence type="ECO:0000259" key="1">
    <source>
        <dbReference type="Pfam" id="PF09936"/>
    </source>
</evidence>
<dbReference type="GO" id="GO:0008168">
    <property type="term" value="F:methyltransferase activity"/>
    <property type="evidence" value="ECO:0007669"/>
    <property type="project" value="UniProtKB-KW"/>
</dbReference>
<dbReference type="KEGG" id="dog:HP555_13945"/>
<reference evidence="2 3" key="1">
    <citation type="submission" date="2020-05" db="EMBL/GenBank/DDBJ databases">
        <title>Complete genome of Desulfobulbus oligotrophicus.</title>
        <authorList>
            <person name="Podar M."/>
        </authorList>
    </citation>
    <scope>NUCLEOTIDE SEQUENCE [LARGE SCALE GENOMIC DNA]</scope>
    <source>
        <strain evidence="2 3">Prop6</strain>
    </source>
</reference>
<organism evidence="2 3">
    <name type="scientific">Desulfobulbus oligotrophicus</name>
    <dbReference type="NCBI Taxonomy" id="1909699"/>
    <lineage>
        <taxon>Bacteria</taxon>
        <taxon>Pseudomonadati</taxon>
        <taxon>Thermodesulfobacteriota</taxon>
        <taxon>Desulfobulbia</taxon>
        <taxon>Desulfobulbales</taxon>
        <taxon>Desulfobulbaceae</taxon>
        <taxon>Desulfobulbus</taxon>
    </lineage>
</organism>
<dbReference type="GO" id="GO:0032259">
    <property type="term" value="P:methylation"/>
    <property type="evidence" value="ECO:0007669"/>
    <property type="project" value="UniProtKB-KW"/>
</dbReference>
<accession>A0A7T6ARR0</accession>
<sequence length="194" mass="21338">MQLDIALIHYPVVNRNGEVIGSAVTNLDLHDIARAGKTYGIGTYWVVTPFPEQRELAEQIVGHWTKGFGGTVNPHRSEALSLITVCASYEEALSAATHRFQRKPLVLATCAREQENTVSYAEVRSRVFDHGSPVLLLFGTGSGLGQELLSSVDGVLPPLRGYTGFNHLSVRSAVSIILDRLLGEREDKWAKKNR</sequence>
<feature type="domain" description="tRNA (guanine-N(1)-)-methyltransferase C-terminal" evidence="1">
    <location>
        <begin position="3"/>
        <end position="183"/>
    </location>
</feature>
<keyword evidence="3" id="KW-1185">Reference proteome</keyword>
<dbReference type="EMBL" id="CP054140">
    <property type="protein sequence ID" value="QQG67071.1"/>
    <property type="molecule type" value="Genomic_DNA"/>
</dbReference>
<dbReference type="Proteomes" id="UP000596092">
    <property type="component" value="Chromosome"/>
</dbReference>
<evidence type="ECO:0000313" key="3">
    <source>
        <dbReference type="Proteomes" id="UP000596092"/>
    </source>
</evidence>
<dbReference type="InterPro" id="IPR029026">
    <property type="entry name" value="tRNA_m1G_MTases_N"/>
</dbReference>
<name>A0A7T6ARR0_9BACT</name>
<dbReference type="InterPro" id="IPR019230">
    <property type="entry name" value="RNA_MeTrfase_C_dom"/>
</dbReference>
<dbReference type="CDD" id="cd18085">
    <property type="entry name" value="TM1570-like"/>
    <property type="match status" value="1"/>
</dbReference>
<keyword evidence="2" id="KW-0489">Methyltransferase</keyword>
<proteinExistence type="predicted"/>
<keyword evidence="2" id="KW-0808">Transferase</keyword>
<protein>
    <submittedName>
        <fullName evidence="2">RNA methyltransferase</fullName>
    </submittedName>
</protein>